<evidence type="ECO:0000256" key="4">
    <source>
        <dbReference type="ARBA" id="ARBA00022475"/>
    </source>
</evidence>
<feature type="non-terminal residue" evidence="9">
    <location>
        <position position="1"/>
    </location>
</feature>
<evidence type="ECO:0000256" key="6">
    <source>
        <dbReference type="ARBA" id="ARBA00022989"/>
    </source>
</evidence>
<dbReference type="EMBL" id="SRSO01000091">
    <property type="protein sequence ID" value="TGV00136.1"/>
    <property type="molecule type" value="Genomic_DNA"/>
</dbReference>
<evidence type="ECO:0000256" key="3">
    <source>
        <dbReference type="ARBA" id="ARBA00022448"/>
    </source>
</evidence>
<organism evidence="9 10">
    <name type="scientific">Flavivirga rizhaonensis</name>
    <dbReference type="NCBI Taxonomy" id="2559571"/>
    <lineage>
        <taxon>Bacteria</taxon>
        <taxon>Pseudomonadati</taxon>
        <taxon>Bacteroidota</taxon>
        <taxon>Flavobacteriia</taxon>
        <taxon>Flavobacteriales</taxon>
        <taxon>Flavobacteriaceae</taxon>
        <taxon>Flavivirga</taxon>
    </lineage>
</organism>
<proteinExistence type="inferred from homology"/>
<feature type="transmembrane region" description="Helical" evidence="8">
    <location>
        <begin position="57"/>
        <end position="78"/>
    </location>
</feature>
<keyword evidence="5 8" id="KW-0812">Transmembrane</keyword>
<dbReference type="GO" id="GO:0005886">
    <property type="term" value="C:plasma membrane"/>
    <property type="evidence" value="ECO:0007669"/>
    <property type="project" value="UniProtKB-SubCell"/>
</dbReference>
<dbReference type="InterPro" id="IPR000060">
    <property type="entry name" value="BCCT_transptr"/>
</dbReference>
<evidence type="ECO:0000313" key="9">
    <source>
        <dbReference type="EMBL" id="TGV00136.1"/>
    </source>
</evidence>
<name>A0A4S1DQI3_9FLAO</name>
<keyword evidence="10" id="KW-1185">Reference proteome</keyword>
<dbReference type="PANTHER" id="PTHR30047:SF7">
    <property type="entry name" value="HIGH-AFFINITY CHOLINE TRANSPORT PROTEIN"/>
    <property type="match status" value="1"/>
</dbReference>
<evidence type="ECO:0000256" key="1">
    <source>
        <dbReference type="ARBA" id="ARBA00004651"/>
    </source>
</evidence>
<protein>
    <submittedName>
        <fullName evidence="9">Glycine/betaine ABC transporter permease</fullName>
    </submittedName>
</protein>
<keyword evidence="7 8" id="KW-0472">Membrane</keyword>
<evidence type="ECO:0000256" key="8">
    <source>
        <dbReference type="SAM" id="Phobius"/>
    </source>
</evidence>
<keyword evidence="6 8" id="KW-1133">Transmembrane helix</keyword>
<dbReference type="PANTHER" id="PTHR30047">
    <property type="entry name" value="HIGH-AFFINITY CHOLINE TRANSPORT PROTEIN-RELATED"/>
    <property type="match status" value="1"/>
</dbReference>
<dbReference type="Proteomes" id="UP000307602">
    <property type="component" value="Unassembled WGS sequence"/>
</dbReference>
<accession>A0A4S1DQI3</accession>
<evidence type="ECO:0000256" key="2">
    <source>
        <dbReference type="ARBA" id="ARBA00005658"/>
    </source>
</evidence>
<evidence type="ECO:0000256" key="7">
    <source>
        <dbReference type="ARBA" id="ARBA00023136"/>
    </source>
</evidence>
<comment type="similarity">
    <text evidence="2">Belongs to the BCCT transporter (TC 2.A.15) family.</text>
</comment>
<sequence>SLQNVSQSAQAFITDSFGWYYLLVVSLFVGFCLFLIFSPIGKIKLGKPDEKPEFGLLSWFAMLFSAGMGIGLVFYGAAEPISHYAISSPSGET</sequence>
<gene>
    <name evidence="9" type="ORF">EM932_20725</name>
</gene>
<dbReference type="AlphaFoldDB" id="A0A4S1DQI3"/>
<comment type="subcellular location">
    <subcellularLocation>
        <location evidence="1">Cell membrane</location>
        <topology evidence="1">Multi-pass membrane protein</topology>
    </subcellularLocation>
</comment>
<reference evidence="9 10" key="1">
    <citation type="submission" date="2019-04" db="EMBL/GenBank/DDBJ databases">
        <authorList>
            <person name="Liu A."/>
        </authorList>
    </citation>
    <scope>NUCLEOTIDE SEQUENCE [LARGE SCALE GENOMIC DNA]</scope>
    <source>
        <strain evidence="9 10">RZ03</strain>
    </source>
</reference>
<evidence type="ECO:0000256" key="5">
    <source>
        <dbReference type="ARBA" id="ARBA00022692"/>
    </source>
</evidence>
<keyword evidence="3" id="KW-0813">Transport</keyword>
<dbReference type="Pfam" id="PF02028">
    <property type="entry name" value="BCCT"/>
    <property type="match status" value="1"/>
</dbReference>
<dbReference type="RefSeq" id="WP_211344337.1">
    <property type="nucleotide sequence ID" value="NZ_SRSO01000091.1"/>
</dbReference>
<keyword evidence="4" id="KW-1003">Cell membrane</keyword>
<feature type="non-terminal residue" evidence="9">
    <location>
        <position position="93"/>
    </location>
</feature>
<feature type="transmembrane region" description="Helical" evidence="8">
    <location>
        <begin position="18"/>
        <end position="37"/>
    </location>
</feature>
<dbReference type="GO" id="GO:0022857">
    <property type="term" value="F:transmembrane transporter activity"/>
    <property type="evidence" value="ECO:0007669"/>
    <property type="project" value="InterPro"/>
</dbReference>
<comment type="caution">
    <text evidence="9">The sequence shown here is derived from an EMBL/GenBank/DDBJ whole genome shotgun (WGS) entry which is preliminary data.</text>
</comment>
<evidence type="ECO:0000313" key="10">
    <source>
        <dbReference type="Proteomes" id="UP000307602"/>
    </source>
</evidence>